<dbReference type="EMBL" id="PYGA01000005">
    <property type="protein sequence ID" value="PSK98492.1"/>
    <property type="molecule type" value="Genomic_DNA"/>
</dbReference>
<name>A0A2P8DMQ3_9ACTN</name>
<dbReference type="Proteomes" id="UP000240542">
    <property type="component" value="Unassembled WGS sequence"/>
</dbReference>
<proteinExistence type="predicted"/>
<dbReference type="SUPFAM" id="SSF48452">
    <property type="entry name" value="TPR-like"/>
    <property type="match status" value="1"/>
</dbReference>
<evidence type="ECO:0008006" key="3">
    <source>
        <dbReference type="Google" id="ProtNLM"/>
    </source>
</evidence>
<protein>
    <recommendedName>
        <fullName evidence="3">Tetratricopeptide repeat protein</fullName>
    </recommendedName>
</protein>
<reference evidence="1 2" key="1">
    <citation type="submission" date="2018-03" db="EMBL/GenBank/DDBJ databases">
        <title>Genomic Encyclopedia of Archaeal and Bacterial Type Strains, Phase II (KMG-II): from individual species to whole genera.</title>
        <authorList>
            <person name="Goeker M."/>
        </authorList>
    </citation>
    <scope>NUCLEOTIDE SEQUENCE [LARGE SCALE GENOMIC DNA]</scope>
    <source>
        <strain evidence="1 2">DSM 45312</strain>
    </source>
</reference>
<dbReference type="OrthoDB" id="4350682at2"/>
<gene>
    <name evidence="1" type="ORF">CLV63_105166</name>
</gene>
<dbReference type="AlphaFoldDB" id="A0A2P8DMQ3"/>
<accession>A0A2P8DMQ3</accession>
<evidence type="ECO:0000313" key="2">
    <source>
        <dbReference type="Proteomes" id="UP000240542"/>
    </source>
</evidence>
<keyword evidence="2" id="KW-1185">Reference proteome</keyword>
<evidence type="ECO:0000313" key="1">
    <source>
        <dbReference type="EMBL" id="PSK98492.1"/>
    </source>
</evidence>
<sequence>MANPIICPLCKGRLLDLPRTCPGCGGDLGGLVKLRDFANRRFNTGLRMAKAERWEEAEEAMVAALAIDPGDAEAGRVLAKIRQKSAGRRRRRPSQPD</sequence>
<organism evidence="1 2">
    <name type="scientific">Murinocardiopsis flavida</name>
    <dbReference type="NCBI Taxonomy" id="645275"/>
    <lineage>
        <taxon>Bacteria</taxon>
        <taxon>Bacillati</taxon>
        <taxon>Actinomycetota</taxon>
        <taxon>Actinomycetes</taxon>
        <taxon>Streptosporangiales</taxon>
        <taxon>Nocardiopsidaceae</taxon>
        <taxon>Murinocardiopsis</taxon>
    </lineage>
</organism>
<dbReference type="RefSeq" id="WP_106582570.1">
    <property type="nucleotide sequence ID" value="NZ_PYGA01000005.1"/>
</dbReference>
<comment type="caution">
    <text evidence="1">The sequence shown here is derived from an EMBL/GenBank/DDBJ whole genome shotgun (WGS) entry which is preliminary data.</text>
</comment>
<dbReference type="InterPro" id="IPR011990">
    <property type="entry name" value="TPR-like_helical_dom_sf"/>
</dbReference>